<dbReference type="EMBL" id="JAPRAT010000033">
    <property type="protein sequence ID" value="MCZ0704331.1"/>
    <property type="molecule type" value="Genomic_DNA"/>
</dbReference>
<evidence type="ECO:0000256" key="4">
    <source>
        <dbReference type="ARBA" id="ARBA00023308"/>
    </source>
</evidence>
<dbReference type="GO" id="GO:0019301">
    <property type="term" value="P:rhamnose catabolic process"/>
    <property type="evidence" value="ECO:0007669"/>
    <property type="project" value="UniProtKB-UniRule"/>
</dbReference>
<dbReference type="PANTHER" id="PTHR34389:SF2">
    <property type="entry name" value="L-RHAMNOSE MUTAROTASE"/>
    <property type="match status" value="1"/>
</dbReference>
<sequence length="107" mass="13071">MFRKGFKMYVYPDQQKEYYKRHAELWPEMEEMLRAHGLIKYVIFLDKETSVLYAYLETENEELWSKVARTEVNRKWWSYMAPIMKTNADESPIAVDLKEVFYLEGER</sequence>
<reference evidence="6" key="1">
    <citation type="submission" date="2022-11" db="EMBL/GenBank/DDBJ databases">
        <title>WGS of Natronobacillus azotifigens 24KS-1, an anaerobic diazotrophic haloalkaliphile from soda-rich habitats.</title>
        <authorList>
            <person name="Sorokin D.Y."/>
            <person name="Merkel A.Y."/>
        </authorList>
    </citation>
    <scope>NUCLEOTIDE SEQUENCE</scope>
    <source>
        <strain evidence="6">24KS-1</strain>
    </source>
</reference>
<comment type="caution">
    <text evidence="6">The sequence shown here is derived from an EMBL/GenBank/DDBJ whole genome shotgun (WGS) entry which is preliminary data.</text>
</comment>
<dbReference type="Gene3D" id="3.30.70.100">
    <property type="match status" value="1"/>
</dbReference>
<dbReference type="GO" id="GO:0062192">
    <property type="term" value="F:L-rhamnose mutarotase activity"/>
    <property type="evidence" value="ECO:0007669"/>
    <property type="project" value="UniProtKB-UniRule"/>
</dbReference>
<dbReference type="AlphaFoldDB" id="A0A9J6RG71"/>
<dbReference type="InterPro" id="IPR011008">
    <property type="entry name" value="Dimeric_a/b-barrel"/>
</dbReference>
<evidence type="ECO:0000256" key="3">
    <source>
        <dbReference type="ARBA" id="ARBA00023277"/>
    </source>
</evidence>
<keyword evidence="2 6" id="KW-0413">Isomerase</keyword>
<dbReference type="GO" id="GO:0005737">
    <property type="term" value="C:cytoplasm"/>
    <property type="evidence" value="ECO:0007669"/>
    <property type="project" value="InterPro"/>
</dbReference>
<dbReference type="HAMAP" id="MF_01663">
    <property type="entry name" value="L_rham_rotase"/>
    <property type="match status" value="1"/>
</dbReference>
<dbReference type="RefSeq" id="WP_268781109.1">
    <property type="nucleotide sequence ID" value="NZ_JAPRAT010000033.1"/>
</dbReference>
<evidence type="ECO:0000256" key="1">
    <source>
        <dbReference type="ARBA" id="ARBA00022490"/>
    </source>
</evidence>
<dbReference type="Proteomes" id="UP001084197">
    <property type="component" value="Unassembled WGS sequence"/>
</dbReference>
<evidence type="ECO:0000256" key="2">
    <source>
        <dbReference type="ARBA" id="ARBA00023235"/>
    </source>
</evidence>
<dbReference type="EC" id="5.1.3.32" evidence="5"/>
<keyword evidence="1" id="KW-0963">Cytoplasm</keyword>
<keyword evidence="4" id="KW-0684">Rhamnose metabolism</keyword>
<accession>A0A9J6RG71</accession>
<dbReference type="InterPro" id="IPR008000">
    <property type="entry name" value="Rham/fucose_mutarotase"/>
</dbReference>
<dbReference type="SUPFAM" id="SSF54909">
    <property type="entry name" value="Dimeric alpha+beta barrel"/>
    <property type="match status" value="1"/>
</dbReference>
<evidence type="ECO:0000256" key="5">
    <source>
        <dbReference type="NCBIfam" id="TIGR02625"/>
    </source>
</evidence>
<dbReference type="Pfam" id="PF05336">
    <property type="entry name" value="rhaM"/>
    <property type="match status" value="1"/>
</dbReference>
<keyword evidence="7" id="KW-1185">Reference proteome</keyword>
<protein>
    <recommendedName>
        <fullName evidence="5">L-rhamnose mutarotase</fullName>
        <ecNumber evidence="5">5.1.3.32</ecNumber>
    </recommendedName>
</protein>
<gene>
    <name evidence="6" type="primary">rhaM</name>
    <name evidence="6" type="ORF">OWO01_14070</name>
</gene>
<organism evidence="6 7">
    <name type="scientific">Natronobacillus azotifigens</name>
    <dbReference type="NCBI Taxonomy" id="472978"/>
    <lineage>
        <taxon>Bacteria</taxon>
        <taxon>Bacillati</taxon>
        <taxon>Bacillota</taxon>
        <taxon>Bacilli</taxon>
        <taxon>Bacillales</taxon>
        <taxon>Bacillaceae</taxon>
        <taxon>Natronobacillus</taxon>
    </lineage>
</organism>
<proteinExistence type="inferred from homology"/>
<keyword evidence="3" id="KW-0119">Carbohydrate metabolism</keyword>
<dbReference type="NCBIfam" id="TIGR02625">
    <property type="entry name" value="YiiL_rotase"/>
    <property type="match status" value="1"/>
</dbReference>
<name>A0A9J6RG71_9BACI</name>
<evidence type="ECO:0000313" key="7">
    <source>
        <dbReference type="Proteomes" id="UP001084197"/>
    </source>
</evidence>
<dbReference type="InterPro" id="IPR013448">
    <property type="entry name" value="L-rhamnose_mutarotase"/>
</dbReference>
<dbReference type="PANTHER" id="PTHR34389">
    <property type="entry name" value="L-RHAMNOSE MUTAROTASE"/>
    <property type="match status" value="1"/>
</dbReference>
<evidence type="ECO:0000313" key="6">
    <source>
        <dbReference type="EMBL" id="MCZ0704331.1"/>
    </source>
</evidence>